<accession>A0A6N2URT4</accession>
<evidence type="ECO:0000313" key="1">
    <source>
        <dbReference type="EMBL" id="KAB7459575.1"/>
    </source>
</evidence>
<gene>
    <name evidence="2" type="ORF">BDLFYP24_00462</name>
    <name evidence="1" type="ORF">GBB04_09715</name>
</gene>
<sequence>MAEIVTIKIGPHRDLGFEEEDVHGTLRHVVGWEDGWDPMDESVRGEVWDRSSCWWKLEPGRAVRCDTAIVLNPDNVVVCVAEIRGVVKRRDIMRMGFLGRVASDGYGPWYGKVIDRNDSKNPIAYFDERAILTPGEVTADTVRLNR</sequence>
<dbReference type="EMBL" id="CACRSP010000014">
    <property type="protein sequence ID" value="VYT18931.1"/>
    <property type="molecule type" value="Genomic_DNA"/>
</dbReference>
<dbReference type="GO" id="GO:0032259">
    <property type="term" value="P:methylation"/>
    <property type="evidence" value="ECO:0007669"/>
    <property type="project" value="UniProtKB-KW"/>
</dbReference>
<dbReference type="EMBL" id="WDPD01000013">
    <property type="protein sequence ID" value="KAB7459575.1"/>
    <property type="molecule type" value="Genomic_DNA"/>
</dbReference>
<proteinExistence type="predicted"/>
<evidence type="ECO:0000313" key="3">
    <source>
        <dbReference type="Proteomes" id="UP000429211"/>
    </source>
</evidence>
<dbReference type="Proteomes" id="UP000429211">
    <property type="component" value="Unassembled WGS sequence"/>
</dbReference>
<protein>
    <submittedName>
        <fullName evidence="1">Protein-(Glutamine-N5) methyltransferase</fullName>
    </submittedName>
</protein>
<reference evidence="2" key="2">
    <citation type="submission" date="2019-11" db="EMBL/GenBank/DDBJ databases">
        <authorList>
            <person name="Feng L."/>
        </authorList>
    </citation>
    <scope>NUCLEOTIDE SEQUENCE</scope>
    <source>
        <strain evidence="2">BdentiumLFYP24</strain>
    </source>
</reference>
<name>A0A6N2URT4_9BIFI</name>
<evidence type="ECO:0000313" key="2">
    <source>
        <dbReference type="EMBL" id="VYT18931.1"/>
    </source>
</evidence>
<dbReference type="RefSeq" id="WP_034519960.1">
    <property type="nucleotide sequence ID" value="NZ_CACRSP010000014.1"/>
</dbReference>
<organism evidence="2">
    <name type="scientific">Bifidobacterium dentium</name>
    <dbReference type="NCBI Taxonomy" id="1689"/>
    <lineage>
        <taxon>Bacteria</taxon>
        <taxon>Bacillati</taxon>
        <taxon>Actinomycetota</taxon>
        <taxon>Actinomycetes</taxon>
        <taxon>Bifidobacteriales</taxon>
        <taxon>Bifidobacteriaceae</taxon>
        <taxon>Bifidobacterium</taxon>
    </lineage>
</organism>
<dbReference type="GO" id="GO:0008168">
    <property type="term" value="F:methyltransferase activity"/>
    <property type="evidence" value="ECO:0007669"/>
    <property type="project" value="UniProtKB-KW"/>
</dbReference>
<reference evidence="1 3" key="1">
    <citation type="journal article" date="2019" name="Nat. Med.">
        <title>A library of human gut bacterial isolates paired with longitudinal multiomics data enables mechanistic microbiome research.</title>
        <authorList>
            <person name="Poyet M."/>
            <person name="Groussin M."/>
            <person name="Gibbons S.M."/>
            <person name="Avila-Pacheco J."/>
            <person name="Jiang X."/>
            <person name="Kearney S.M."/>
            <person name="Perrotta A.R."/>
            <person name="Berdy B."/>
            <person name="Zhao S."/>
            <person name="Lieberman T.D."/>
            <person name="Swanson P.K."/>
            <person name="Smith M."/>
            <person name="Roesemann S."/>
            <person name="Alexander J.E."/>
            <person name="Rich S.A."/>
            <person name="Livny J."/>
            <person name="Vlamakis H."/>
            <person name="Clish C."/>
            <person name="Bullock K."/>
            <person name="Deik A."/>
            <person name="Scott J."/>
            <person name="Pierce K.A."/>
            <person name="Xavier R.J."/>
            <person name="Alm E.J."/>
        </authorList>
    </citation>
    <scope>NUCLEOTIDE SEQUENCE [LARGE SCALE GENOMIC DNA]</scope>
    <source>
        <strain evidence="1 3">BIOML-A2</strain>
    </source>
</reference>
<keyword evidence="1" id="KW-0489">Methyltransferase</keyword>
<dbReference type="AlphaFoldDB" id="A0A6N2URT4"/>
<keyword evidence="1" id="KW-0808">Transferase</keyword>